<dbReference type="GO" id="GO:0035556">
    <property type="term" value="P:intracellular signal transduction"/>
    <property type="evidence" value="ECO:0007669"/>
    <property type="project" value="InterPro"/>
</dbReference>
<comment type="caution">
    <text evidence="3">The sequence shown here is derived from an EMBL/GenBank/DDBJ whole genome shotgun (WGS) entry which is preliminary data.</text>
</comment>
<accession>A0A0H2KIQ9</accession>
<reference evidence="3 4" key="1">
    <citation type="submission" date="2014-05" db="EMBL/GenBank/DDBJ databases">
        <title>Cellulosimicrobium funkei U11 genome.</title>
        <authorList>
            <person name="Hu C."/>
            <person name="Gong Y."/>
            <person name="Wan W."/>
            <person name="Jiang M."/>
        </authorList>
    </citation>
    <scope>NUCLEOTIDE SEQUENCE [LARGE SCALE GENOMIC DNA]</scope>
    <source>
        <strain evidence="3 4">U11</strain>
    </source>
</reference>
<dbReference type="RefSeq" id="WP_047234034.1">
    <property type="nucleotide sequence ID" value="NZ_JNBQ01000031.1"/>
</dbReference>
<keyword evidence="4" id="KW-1185">Reference proteome</keyword>
<dbReference type="EMBL" id="JNBQ01000031">
    <property type="protein sequence ID" value="KLN33540.1"/>
    <property type="molecule type" value="Genomic_DNA"/>
</dbReference>
<dbReference type="Gene3D" id="3.30.70.1230">
    <property type="entry name" value="Nucleotide cyclase"/>
    <property type="match status" value="1"/>
</dbReference>
<proteinExistence type="predicted"/>
<dbReference type="AlphaFoldDB" id="A0A0H2KIQ9"/>
<dbReference type="SUPFAM" id="SSF55073">
    <property type="entry name" value="Nucleotide cyclase"/>
    <property type="match status" value="1"/>
</dbReference>
<dbReference type="Proteomes" id="UP000035265">
    <property type="component" value="Unassembled WGS sequence"/>
</dbReference>
<sequence>MPVDPEQNEPVATAPSPNGGEGGEPAPDTEATEAVLDEALLGGPRTLTVERLAERAGVGEDRVRAYWQALGLPLTEGEEHAFTEKDAQALADVFAFAETERLDERALTTLIRSTGHTTERLVLWQVEALVEHLTRRFDLDDTSARLLVLDRLPELAPVLEEQLLHAWRRQLAAVAGRFAVEFSDARATAVDEHELPLPRAVGFADIVSFTQRTRGLGSSELAEFVQLFETSARDVITAAGGRVVKTIGDAVLYVADDVATGARVALGLAEAGGREEDVDVPPVRVSLVWGRVLSRFGDVFGPSVNLAARLVDIAEPTTVLVDRDTAGLLAGDQRFALTAQPETEVQGLGTIEPVRLQWAYRG</sequence>
<evidence type="ECO:0000313" key="4">
    <source>
        <dbReference type="Proteomes" id="UP000035265"/>
    </source>
</evidence>
<protein>
    <submittedName>
        <fullName evidence="3">Guanylate cyclase</fullName>
    </submittedName>
</protein>
<gene>
    <name evidence="3" type="ORF">FB00_17030</name>
</gene>
<feature type="domain" description="Guanylate cyclase" evidence="2">
    <location>
        <begin position="200"/>
        <end position="311"/>
    </location>
</feature>
<evidence type="ECO:0000313" key="3">
    <source>
        <dbReference type="EMBL" id="KLN33540.1"/>
    </source>
</evidence>
<dbReference type="Pfam" id="PF00211">
    <property type="entry name" value="Guanylate_cyc"/>
    <property type="match status" value="1"/>
</dbReference>
<evidence type="ECO:0000256" key="1">
    <source>
        <dbReference type="SAM" id="MobiDB-lite"/>
    </source>
</evidence>
<feature type="region of interest" description="Disordered" evidence="1">
    <location>
        <begin position="1"/>
        <end position="31"/>
    </location>
</feature>
<organism evidence="3 4">
    <name type="scientific">Cellulosimicrobium funkei</name>
    <dbReference type="NCBI Taxonomy" id="264251"/>
    <lineage>
        <taxon>Bacteria</taxon>
        <taxon>Bacillati</taxon>
        <taxon>Actinomycetota</taxon>
        <taxon>Actinomycetes</taxon>
        <taxon>Micrococcales</taxon>
        <taxon>Promicromonosporaceae</taxon>
        <taxon>Cellulosimicrobium</taxon>
    </lineage>
</organism>
<dbReference type="GO" id="GO:0009190">
    <property type="term" value="P:cyclic nucleotide biosynthetic process"/>
    <property type="evidence" value="ECO:0007669"/>
    <property type="project" value="InterPro"/>
</dbReference>
<dbReference type="PATRIC" id="fig|264251.5.peg.3456"/>
<dbReference type="InterPro" id="IPR001054">
    <property type="entry name" value="A/G_cyclase"/>
</dbReference>
<dbReference type="GO" id="GO:0004016">
    <property type="term" value="F:adenylate cyclase activity"/>
    <property type="evidence" value="ECO:0007669"/>
    <property type="project" value="UniProtKB-ARBA"/>
</dbReference>
<dbReference type="InterPro" id="IPR029787">
    <property type="entry name" value="Nucleotide_cyclase"/>
</dbReference>
<evidence type="ECO:0000259" key="2">
    <source>
        <dbReference type="PROSITE" id="PS50125"/>
    </source>
</evidence>
<dbReference type="PROSITE" id="PS50125">
    <property type="entry name" value="GUANYLATE_CYCLASE_2"/>
    <property type="match status" value="1"/>
</dbReference>
<name>A0A0H2KIQ9_9MICO</name>
<dbReference type="STRING" id="264251.FB00_17030"/>
<dbReference type="CDD" id="cd07302">
    <property type="entry name" value="CHD"/>
    <property type="match status" value="1"/>
</dbReference>